<feature type="compositionally biased region" description="Low complexity" evidence="1">
    <location>
        <begin position="35"/>
        <end position="44"/>
    </location>
</feature>
<protein>
    <submittedName>
        <fullName evidence="2">Uncharacterized protein</fullName>
    </submittedName>
</protein>
<evidence type="ECO:0000313" key="2">
    <source>
        <dbReference type="EMBL" id="GES01076.1"/>
    </source>
</evidence>
<sequence>MRLVYRTVAGVVVVGLVGMLVAAVVATRQEPGTRPALADATPTPTLAPPSPTHSSSGAVVASAPPSPTATTALTTAQDDPRLPELPGGDLELAALAGRSAPVRGAIKDTRSGVAVPRFSKEWALAKASPFASRQMLGRIKGSAYRGMLVSCPVPIEVQDTLRDTAFLAARWTLNHHPAGATLNWTASQPITVDDRSGWLLGYQVNYTIKGEKRRSMAALALLDVPESKPALVFITVPDAQKKRWRDINTVMSRIKVL</sequence>
<feature type="compositionally biased region" description="Low complexity" evidence="1">
    <location>
        <begin position="52"/>
        <end position="76"/>
    </location>
</feature>
<gene>
    <name evidence="2" type="ORF">Acor_31400</name>
</gene>
<reference evidence="2 3" key="1">
    <citation type="submission" date="2019-10" db="EMBL/GenBank/DDBJ databases">
        <title>Whole genome shotgun sequence of Acrocarpospora corrugata NBRC 13972.</title>
        <authorList>
            <person name="Ichikawa N."/>
            <person name="Kimura A."/>
            <person name="Kitahashi Y."/>
            <person name="Komaki H."/>
            <person name="Oguchi A."/>
        </authorList>
    </citation>
    <scope>NUCLEOTIDE SEQUENCE [LARGE SCALE GENOMIC DNA]</scope>
    <source>
        <strain evidence="2 3">NBRC 13972</strain>
    </source>
</reference>
<accession>A0A5M3VX43</accession>
<evidence type="ECO:0000256" key="1">
    <source>
        <dbReference type="SAM" id="MobiDB-lite"/>
    </source>
</evidence>
<dbReference type="RefSeq" id="WP_155337376.1">
    <property type="nucleotide sequence ID" value="NZ_BAAABN010000002.1"/>
</dbReference>
<dbReference type="AlphaFoldDB" id="A0A5M3VX43"/>
<proteinExistence type="predicted"/>
<organism evidence="2 3">
    <name type="scientific">Acrocarpospora corrugata</name>
    <dbReference type="NCBI Taxonomy" id="35763"/>
    <lineage>
        <taxon>Bacteria</taxon>
        <taxon>Bacillati</taxon>
        <taxon>Actinomycetota</taxon>
        <taxon>Actinomycetes</taxon>
        <taxon>Streptosporangiales</taxon>
        <taxon>Streptosporangiaceae</taxon>
        <taxon>Acrocarpospora</taxon>
    </lineage>
</organism>
<dbReference type="Proteomes" id="UP000334990">
    <property type="component" value="Unassembled WGS sequence"/>
</dbReference>
<dbReference type="EMBL" id="BLAD01000048">
    <property type="protein sequence ID" value="GES01076.1"/>
    <property type="molecule type" value="Genomic_DNA"/>
</dbReference>
<feature type="region of interest" description="Disordered" evidence="1">
    <location>
        <begin position="31"/>
        <end position="81"/>
    </location>
</feature>
<name>A0A5M3VX43_9ACTN</name>
<comment type="caution">
    <text evidence="2">The sequence shown here is derived from an EMBL/GenBank/DDBJ whole genome shotgun (WGS) entry which is preliminary data.</text>
</comment>
<keyword evidence="3" id="KW-1185">Reference proteome</keyword>
<dbReference type="OrthoDB" id="3971500at2"/>
<evidence type="ECO:0000313" key="3">
    <source>
        <dbReference type="Proteomes" id="UP000334990"/>
    </source>
</evidence>